<dbReference type="Pfam" id="PF00071">
    <property type="entry name" value="Ras"/>
    <property type="match status" value="1"/>
</dbReference>
<dbReference type="Gene3D" id="3.40.50.300">
    <property type="entry name" value="P-loop containing nucleotide triphosphate hydrolases"/>
    <property type="match status" value="1"/>
</dbReference>
<dbReference type="PRINTS" id="PR00449">
    <property type="entry name" value="RASTRNSFRMNG"/>
</dbReference>
<dbReference type="InterPro" id="IPR020849">
    <property type="entry name" value="Small_GTPase_Ras-type"/>
</dbReference>
<dbReference type="InterPro" id="IPR001806">
    <property type="entry name" value="Small_GTPase"/>
</dbReference>
<protein>
    <submittedName>
        <fullName evidence="4">Ras gtpase</fullName>
    </submittedName>
</protein>
<dbReference type="PROSITE" id="PS51421">
    <property type="entry name" value="RAS"/>
    <property type="match status" value="1"/>
</dbReference>
<feature type="region of interest" description="Disordered" evidence="3">
    <location>
        <begin position="173"/>
        <end position="192"/>
    </location>
</feature>
<evidence type="ECO:0000256" key="2">
    <source>
        <dbReference type="ARBA" id="ARBA00023134"/>
    </source>
</evidence>
<keyword evidence="2" id="KW-0342">GTP-binding</keyword>
<dbReference type="PROSITE" id="PS51419">
    <property type="entry name" value="RAB"/>
    <property type="match status" value="1"/>
</dbReference>
<evidence type="ECO:0000256" key="3">
    <source>
        <dbReference type="SAM" id="MobiDB-lite"/>
    </source>
</evidence>
<accession>A0A9Q0LKJ2</accession>
<evidence type="ECO:0000313" key="4">
    <source>
        <dbReference type="EMBL" id="KAJ5074311.1"/>
    </source>
</evidence>
<dbReference type="SUPFAM" id="SSF52540">
    <property type="entry name" value="P-loop containing nucleoside triphosphate hydrolases"/>
    <property type="match status" value="1"/>
</dbReference>
<comment type="caution">
    <text evidence="4">The sequence shown here is derived from an EMBL/GenBank/DDBJ whole genome shotgun (WGS) entry which is preliminary data.</text>
</comment>
<dbReference type="EMBL" id="JAPDFW010000070">
    <property type="protein sequence ID" value="KAJ5074311.1"/>
    <property type="molecule type" value="Genomic_DNA"/>
</dbReference>
<dbReference type="SMART" id="SM00175">
    <property type="entry name" value="RAB"/>
    <property type="match status" value="1"/>
</dbReference>
<keyword evidence="1" id="KW-0547">Nucleotide-binding</keyword>
<dbReference type="SMART" id="SM00173">
    <property type="entry name" value="RAS"/>
    <property type="match status" value="1"/>
</dbReference>
<dbReference type="GO" id="GO:0005525">
    <property type="term" value="F:GTP binding"/>
    <property type="evidence" value="ECO:0007669"/>
    <property type="project" value="UniProtKB-KW"/>
</dbReference>
<dbReference type="InterPro" id="IPR027417">
    <property type="entry name" value="P-loop_NTPase"/>
</dbReference>
<dbReference type="OMA" id="GRSEMIF"/>
<name>A0A9Q0LKJ2_ANAIG</name>
<evidence type="ECO:0000313" key="5">
    <source>
        <dbReference type="Proteomes" id="UP001149090"/>
    </source>
</evidence>
<keyword evidence="5" id="KW-1185">Reference proteome</keyword>
<dbReference type="OrthoDB" id="5239715at2759"/>
<dbReference type="Proteomes" id="UP001149090">
    <property type="component" value="Unassembled WGS sequence"/>
</dbReference>
<dbReference type="PANTHER" id="PTHR24070">
    <property type="entry name" value="RAS, DI-RAS, AND RHEB FAMILY MEMBERS OF SMALL GTPASE SUPERFAMILY"/>
    <property type="match status" value="1"/>
</dbReference>
<gene>
    <name evidence="4" type="ORF">M0811_00940</name>
</gene>
<organism evidence="4 5">
    <name type="scientific">Anaeramoeba ignava</name>
    <name type="common">Anaerobic marine amoeba</name>
    <dbReference type="NCBI Taxonomy" id="1746090"/>
    <lineage>
        <taxon>Eukaryota</taxon>
        <taxon>Metamonada</taxon>
        <taxon>Anaeramoebidae</taxon>
        <taxon>Anaeramoeba</taxon>
    </lineage>
</organism>
<proteinExistence type="predicted"/>
<dbReference type="SMART" id="SM00174">
    <property type="entry name" value="RHO"/>
    <property type="match status" value="1"/>
</dbReference>
<evidence type="ECO:0000256" key="1">
    <source>
        <dbReference type="ARBA" id="ARBA00022741"/>
    </source>
</evidence>
<dbReference type="GO" id="GO:0003924">
    <property type="term" value="F:GTPase activity"/>
    <property type="evidence" value="ECO:0007669"/>
    <property type="project" value="InterPro"/>
</dbReference>
<dbReference type="AlphaFoldDB" id="A0A9Q0LKJ2"/>
<dbReference type="GO" id="GO:0007165">
    <property type="term" value="P:signal transduction"/>
    <property type="evidence" value="ECO:0007669"/>
    <property type="project" value="InterPro"/>
</dbReference>
<sequence length="192" mass="22564">MDKNPIISIIGNGGVGKTSFTTQFCYSQFIEYYDSAIEDIFRKQIELDEETLNIEILDCFYGDEWNYNFKQGNYEKTHGFIFVYSITDKNSFDELENYLNEIYKYKKVNDFPIIIIGNKNDLEDERQISKEEGNEFAIKHGCPFYETSAKTRYNVEETIFTLLREIRKYPFDSNSNSKSKSNSNSKSNCLIF</sequence>
<dbReference type="CDD" id="cd00876">
    <property type="entry name" value="Ras"/>
    <property type="match status" value="1"/>
</dbReference>
<dbReference type="GO" id="GO:0016020">
    <property type="term" value="C:membrane"/>
    <property type="evidence" value="ECO:0007669"/>
    <property type="project" value="InterPro"/>
</dbReference>
<reference evidence="4" key="1">
    <citation type="submission" date="2022-10" db="EMBL/GenBank/DDBJ databases">
        <title>Novel sulphate-reducing endosymbionts in the free-living metamonad Anaeramoeba.</title>
        <authorList>
            <person name="Jerlstrom-Hultqvist J."/>
            <person name="Cepicka I."/>
            <person name="Gallot-Lavallee L."/>
            <person name="Salas-Leiva D."/>
            <person name="Curtis B.A."/>
            <person name="Zahonova K."/>
            <person name="Pipaliya S."/>
            <person name="Dacks J."/>
            <person name="Roger A.J."/>
        </authorList>
    </citation>
    <scope>NUCLEOTIDE SEQUENCE</scope>
    <source>
        <strain evidence="4">BMAN</strain>
    </source>
</reference>
<dbReference type="FunFam" id="3.40.50.300:FF:001447">
    <property type="entry name" value="Ras-related protein Rab-1B"/>
    <property type="match status" value="1"/>
</dbReference>
<dbReference type="NCBIfam" id="TIGR00231">
    <property type="entry name" value="small_GTP"/>
    <property type="match status" value="1"/>
</dbReference>
<dbReference type="InterPro" id="IPR005225">
    <property type="entry name" value="Small_GTP-bd"/>
</dbReference>